<feature type="signal peptide" evidence="9">
    <location>
        <begin position="1"/>
        <end position="22"/>
    </location>
</feature>
<organism evidence="11 12">
    <name type="scientific">Cryptotermes secundus</name>
    <dbReference type="NCBI Taxonomy" id="105785"/>
    <lineage>
        <taxon>Eukaryota</taxon>
        <taxon>Metazoa</taxon>
        <taxon>Ecdysozoa</taxon>
        <taxon>Arthropoda</taxon>
        <taxon>Hexapoda</taxon>
        <taxon>Insecta</taxon>
        <taxon>Pterygota</taxon>
        <taxon>Neoptera</taxon>
        <taxon>Polyneoptera</taxon>
        <taxon>Dictyoptera</taxon>
        <taxon>Blattodea</taxon>
        <taxon>Blattoidea</taxon>
        <taxon>Termitoidae</taxon>
        <taxon>Kalotermitidae</taxon>
        <taxon>Cryptotermitinae</taxon>
        <taxon>Cryptotermes</taxon>
    </lineage>
</organism>
<dbReference type="OrthoDB" id="6506757at2759"/>
<name>A0A2J7QY65_9NEOP</name>
<evidence type="ECO:0000256" key="6">
    <source>
        <dbReference type="ARBA" id="ARBA00023170"/>
    </source>
</evidence>
<protein>
    <recommendedName>
        <fullName evidence="10">Putative ionotropic receptor ligand binding domain-containing protein</fullName>
    </recommendedName>
</protein>
<sequence length="677" mass="77395">MAALRMIVVFTFALHACQVVLSDIKDLEFQTFLNCFIKICTQYFSEELVISLPPYRAQNLRFSGEGRNRSLIQEARNLGWILFQELVTSGQWSLLVYRGRDEGSFKTQVGEMYHRPSSYIIYLQNNVTGDLSDILRRLKTFYFRNLRSRFLVILDEKFKEPETKVSEVLAKLWQFKIVNVAVLLKLRARDILQIGVIPKGLEQLQVRRSDSAVGVYTWFPYRDSSNCYNTREVHLLDLWVMEGSGHFALNKCLFPNKIKNSLNNCPVVVSTTQRHPFVEGPDYINTDDSFETVYSRGWDINLLNIVKDAMNMSLRFLPPSVEALGRLLDNGTYLGVIGDLTYNKADIALSGLPLIAPFTDRGDHTAVYSRSEFIWLVPCARRLLGWSNVFRIFSYSVWLCVFLSLILAAGVMRFLAKGTQGVARCSDLSASSCNILAMSLGSGVSSVPRSSSVRIFFLAWICHCMAVNTVIQSYFTAFLVKSDLEKQVSSVDEIFSSGMDYGFIPQFDIFFNINGTTLDKTILHDRKDCTRVWSCLRRLAYDRDFAVLFSEVSYETDVKYRFLHKLSSTPLVCRLPETFLSFYYSLYTPKGHHLLERMNAVLSRIFQAGLYSELQELDAHVLKVAVQVGGREGPDDEYRPFSLKHMRVAFFILLAGHAVNLLVLLLETLFWSSTRVR</sequence>
<keyword evidence="7" id="KW-0325">Glycoprotein</keyword>
<dbReference type="PANTHER" id="PTHR42643">
    <property type="entry name" value="IONOTROPIC RECEPTOR 20A-RELATED"/>
    <property type="match status" value="1"/>
</dbReference>
<keyword evidence="12" id="KW-1185">Reference proteome</keyword>
<keyword evidence="2" id="KW-1003">Cell membrane</keyword>
<keyword evidence="4 8" id="KW-1133">Transmembrane helix</keyword>
<dbReference type="FunCoup" id="A0A2J7QY65">
    <property type="interactions" value="76"/>
</dbReference>
<dbReference type="AlphaFoldDB" id="A0A2J7QY65"/>
<evidence type="ECO:0000256" key="4">
    <source>
        <dbReference type="ARBA" id="ARBA00022989"/>
    </source>
</evidence>
<evidence type="ECO:0000256" key="8">
    <source>
        <dbReference type="SAM" id="Phobius"/>
    </source>
</evidence>
<dbReference type="InParanoid" id="A0A2J7QY65"/>
<feature type="transmembrane region" description="Helical" evidence="8">
    <location>
        <begin position="648"/>
        <end position="671"/>
    </location>
</feature>
<keyword evidence="6" id="KW-0675">Receptor</keyword>
<dbReference type="Proteomes" id="UP000235965">
    <property type="component" value="Unassembled WGS sequence"/>
</dbReference>
<keyword evidence="3 8" id="KW-0812">Transmembrane</keyword>
<comment type="subcellular location">
    <subcellularLocation>
        <location evidence="1">Cell membrane</location>
        <topology evidence="1">Multi-pass membrane protein</topology>
    </subcellularLocation>
</comment>
<comment type="caution">
    <text evidence="11">The sequence shown here is derived from an EMBL/GenBank/DDBJ whole genome shotgun (WGS) entry which is preliminary data.</text>
</comment>
<dbReference type="EMBL" id="NEVH01009126">
    <property type="protein sequence ID" value="PNF33537.1"/>
    <property type="molecule type" value="Genomic_DNA"/>
</dbReference>
<dbReference type="SUPFAM" id="SSF53850">
    <property type="entry name" value="Periplasmic binding protein-like II"/>
    <property type="match status" value="1"/>
</dbReference>
<dbReference type="Gene3D" id="1.10.287.70">
    <property type="match status" value="1"/>
</dbReference>
<accession>A0A2J7QY65</accession>
<proteinExistence type="predicted"/>
<evidence type="ECO:0000256" key="7">
    <source>
        <dbReference type="ARBA" id="ARBA00023180"/>
    </source>
</evidence>
<feature type="transmembrane region" description="Helical" evidence="8">
    <location>
        <begin position="392"/>
        <end position="416"/>
    </location>
</feature>
<feature type="domain" description="Putative ionotropic receptor ligand binding" evidence="10">
    <location>
        <begin position="114"/>
        <end position="260"/>
    </location>
</feature>
<dbReference type="InterPro" id="IPR056198">
    <property type="entry name" value="LBD_receptor"/>
</dbReference>
<dbReference type="Gene3D" id="3.40.190.10">
    <property type="entry name" value="Periplasmic binding protein-like II"/>
    <property type="match status" value="1"/>
</dbReference>
<gene>
    <name evidence="11" type="ORF">B7P43_G17413</name>
</gene>
<dbReference type="PANTHER" id="PTHR42643:SF24">
    <property type="entry name" value="IONOTROPIC RECEPTOR 60A"/>
    <property type="match status" value="1"/>
</dbReference>
<evidence type="ECO:0000256" key="5">
    <source>
        <dbReference type="ARBA" id="ARBA00023136"/>
    </source>
</evidence>
<dbReference type="GO" id="GO:0005886">
    <property type="term" value="C:plasma membrane"/>
    <property type="evidence" value="ECO:0007669"/>
    <property type="project" value="UniProtKB-SubCell"/>
</dbReference>
<keyword evidence="9" id="KW-0732">Signal</keyword>
<keyword evidence="5 8" id="KW-0472">Membrane</keyword>
<evidence type="ECO:0000256" key="3">
    <source>
        <dbReference type="ARBA" id="ARBA00022692"/>
    </source>
</evidence>
<evidence type="ECO:0000313" key="12">
    <source>
        <dbReference type="Proteomes" id="UP000235965"/>
    </source>
</evidence>
<dbReference type="STRING" id="105785.A0A2J7QY65"/>
<feature type="chain" id="PRO_5014339762" description="Putative ionotropic receptor ligand binding domain-containing protein" evidence="9">
    <location>
        <begin position="23"/>
        <end position="677"/>
    </location>
</feature>
<evidence type="ECO:0000256" key="1">
    <source>
        <dbReference type="ARBA" id="ARBA00004651"/>
    </source>
</evidence>
<evidence type="ECO:0000259" key="10">
    <source>
        <dbReference type="Pfam" id="PF24061"/>
    </source>
</evidence>
<reference evidence="11 12" key="1">
    <citation type="submission" date="2017-12" db="EMBL/GenBank/DDBJ databases">
        <title>Hemimetabolous genomes reveal molecular basis of termite eusociality.</title>
        <authorList>
            <person name="Harrison M.C."/>
            <person name="Jongepier E."/>
            <person name="Robertson H.M."/>
            <person name="Arning N."/>
            <person name="Bitard-Feildel T."/>
            <person name="Chao H."/>
            <person name="Childers C.P."/>
            <person name="Dinh H."/>
            <person name="Doddapaneni H."/>
            <person name="Dugan S."/>
            <person name="Gowin J."/>
            <person name="Greiner C."/>
            <person name="Han Y."/>
            <person name="Hu H."/>
            <person name="Hughes D.S.T."/>
            <person name="Huylmans A.-K."/>
            <person name="Kemena C."/>
            <person name="Kremer L.P.M."/>
            <person name="Lee S.L."/>
            <person name="Lopez-Ezquerra A."/>
            <person name="Mallet L."/>
            <person name="Monroy-Kuhn J.M."/>
            <person name="Moser A."/>
            <person name="Murali S.C."/>
            <person name="Muzny D.M."/>
            <person name="Otani S."/>
            <person name="Piulachs M.-D."/>
            <person name="Poelchau M."/>
            <person name="Qu J."/>
            <person name="Schaub F."/>
            <person name="Wada-Katsumata A."/>
            <person name="Worley K.C."/>
            <person name="Xie Q."/>
            <person name="Ylla G."/>
            <person name="Poulsen M."/>
            <person name="Gibbs R.A."/>
            <person name="Schal C."/>
            <person name="Richards S."/>
            <person name="Belles X."/>
            <person name="Korb J."/>
            <person name="Bornberg-Bauer E."/>
        </authorList>
    </citation>
    <scope>NUCLEOTIDE SEQUENCE [LARGE SCALE GENOMIC DNA]</scope>
    <source>
        <tissue evidence="11">Whole body</tissue>
    </source>
</reference>
<evidence type="ECO:0000256" key="2">
    <source>
        <dbReference type="ARBA" id="ARBA00022475"/>
    </source>
</evidence>
<evidence type="ECO:0000313" key="11">
    <source>
        <dbReference type="EMBL" id="PNF33537.1"/>
    </source>
</evidence>
<dbReference type="InterPro" id="IPR052192">
    <property type="entry name" value="Insect_Ionotropic_Sensory_Rcpt"/>
</dbReference>
<evidence type="ECO:0000256" key="9">
    <source>
        <dbReference type="SAM" id="SignalP"/>
    </source>
</evidence>
<dbReference type="Pfam" id="PF24061">
    <property type="entry name" value="LBD_receptor"/>
    <property type="match status" value="1"/>
</dbReference>